<dbReference type="Pfam" id="PF13229">
    <property type="entry name" value="Beta_helix"/>
    <property type="match status" value="1"/>
</dbReference>
<dbReference type="InterPro" id="IPR011050">
    <property type="entry name" value="Pectin_lyase_fold/virulence"/>
</dbReference>
<name>A0A5C0VLQ8_9SPHI</name>
<dbReference type="SUPFAM" id="SSF50156">
    <property type="entry name" value="PDZ domain-like"/>
    <property type="match status" value="1"/>
</dbReference>
<keyword evidence="3" id="KW-1185">Reference proteome</keyword>
<dbReference type="Proteomes" id="UP000323653">
    <property type="component" value="Chromosome"/>
</dbReference>
<dbReference type="SUPFAM" id="SSF51126">
    <property type="entry name" value="Pectin lyase-like"/>
    <property type="match status" value="1"/>
</dbReference>
<evidence type="ECO:0000313" key="2">
    <source>
        <dbReference type="EMBL" id="QEK53097.1"/>
    </source>
</evidence>
<sequence length="418" mass="46627">MGSADAVRSPAFRYEQFVPWDKMDFEKGPKNSIYPQYCIAKGNLIHDIGTIEKQVAGVQISMAAHITASYNSIYSVPRSGINVSEGTWGGHIIEFNDVFKTVLETGDHGAFNSWGRDRYWRPNRRIIDSIVAARPGIELLDVIDPIIIRNNRFQCDHGWDIDLDDGSSHYEIYNNLCLSGGLKLREGYQRIVKNNILYNNTFHPHVWLKNSRDVFKNNLVMSPYAPIGMANWGHEIDSNFFFSEEGLKKAQSLKQDEHSKFGNPDFVDAKAGNFQVKANSAALETGFKNFPMVFGVTKPALKKIAESPVLSSMPMLSEEKGMQINWLGANLKNVETLGERSAAGIHDNNGALLLNLTEASLADKSGLKPGDVIIKLGNNAIKSVNDLLKAYQSIKWTGHAKAIIVRNQGEQIIEILFK</sequence>
<dbReference type="KEGG" id="pej:FYC62_16490"/>
<dbReference type="Gene3D" id="2.160.20.10">
    <property type="entry name" value="Single-stranded right-handed beta-helix, Pectin lyase-like"/>
    <property type="match status" value="1"/>
</dbReference>
<gene>
    <name evidence="2" type="ORF">FYC62_16490</name>
</gene>
<dbReference type="Gene3D" id="2.30.42.10">
    <property type="match status" value="1"/>
</dbReference>
<dbReference type="InterPro" id="IPR039448">
    <property type="entry name" value="Beta_helix"/>
</dbReference>
<evidence type="ECO:0000313" key="3">
    <source>
        <dbReference type="Proteomes" id="UP000323653"/>
    </source>
</evidence>
<dbReference type="InterPro" id="IPR012334">
    <property type="entry name" value="Pectin_lyas_fold"/>
</dbReference>
<evidence type="ECO:0000259" key="1">
    <source>
        <dbReference type="Pfam" id="PF13229"/>
    </source>
</evidence>
<reference evidence="2 3" key="1">
    <citation type="submission" date="2019-08" db="EMBL/GenBank/DDBJ databases">
        <title>Pedobacter sp. nov., isolated from Han river, South Korea.</title>
        <authorList>
            <person name="Lee D.-H."/>
            <person name="Kim Y.-S."/>
            <person name="Hwang E.-M."/>
            <person name="Le Tran T.C."/>
            <person name="Cha C.-J."/>
        </authorList>
    </citation>
    <scope>NUCLEOTIDE SEQUENCE [LARGE SCALE GENOMIC DNA]</scope>
    <source>
        <strain evidence="2 3">CJ43</strain>
    </source>
</reference>
<proteinExistence type="predicted"/>
<organism evidence="2 3">
    <name type="scientific">Pedobacter aquae</name>
    <dbReference type="NCBI Taxonomy" id="2605747"/>
    <lineage>
        <taxon>Bacteria</taxon>
        <taxon>Pseudomonadati</taxon>
        <taxon>Bacteroidota</taxon>
        <taxon>Sphingobacteriia</taxon>
        <taxon>Sphingobacteriales</taxon>
        <taxon>Sphingobacteriaceae</taxon>
        <taxon>Pedobacter</taxon>
    </lineage>
</organism>
<dbReference type="PANTHER" id="PTHR36453:SF1">
    <property type="entry name" value="RIGHT HANDED BETA HELIX DOMAIN-CONTAINING PROTEIN"/>
    <property type="match status" value="1"/>
</dbReference>
<dbReference type="AlphaFoldDB" id="A0A5C0VLQ8"/>
<dbReference type="InterPro" id="IPR036034">
    <property type="entry name" value="PDZ_sf"/>
</dbReference>
<protein>
    <submittedName>
        <fullName evidence="2">PDZ domain-containing protein</fullName>
    </submittedName>
</protein>
<dbReference type="PANTHER" id="PTHR36453">
    <property type="entry name" value="SECRETED PROTEIN-RELATED"/>
    <property type="match status" value="1"/>
</dbReference>
<accession>A0A5C0VLQ8</accession>
<dbReference type="RefSeq" id="WP_149075732.1">
    <property type="nucleotide sequence ID" value="NZ_CP043329.1"/>
</dbReference>
<dbReference type="EMBL" id="CP043329">
    <property type="protein sequence ID" value="QEK53097.1"/>
    <property type="molecule type" value="Genomic_DNA"/>
</dbReference>
<feature type="domain" description="Right handed beta helix" evidence="1">
    <location>
        <begin position="56"/>
        <end position="241"/>
    </location>
</feature>